<comment type="caution">
    <text evidence="3">The sequence shown here is derived from an EMBL/GenBank/DDBJ whole genome shotgun (WGS) entry which is preliminary data.</text>
</comment>
<feature type="non-terminal residue" evidence="3">
    <location>
        <position position="111"/>
    </location>
</feature>
<evidence type="ECO:0000256" key="1">
    <source>
        <dbReference type="SAM" id="MobiDB-lite"/>
    </source>
</evidence>
<evidence type="ECO:0000313" key="3">
    <source>
        <dbReference type="EMBL" id="CAG8541808.1"/>
    </source>
</evidence>
<sequence>MFCVLMLCYSVFENQKEKRFGKWFPIGLTLWGLLITTIMVLSGSDHQDKMMQLIEFYVFQGVLPYIELPESGNLNEKSLLYENENGEKGSNYGTINNSGHDVKKDAEFEKH</sequence>
<proteinExistence type="predicted"/>
<dbReference type="Proteomes" id="UP000789396">
    <property type="component" value="Unassembled WGS sequence"/>
</dbReference>
<feature type="region of interest" description="Disordered" evidence="1">
    <location>
        <begin position="85"/>
        <end position="111"/>
    </location>
</feature>
<protein>
    <submittedName>
        <fullName evidence="3">14610_t:CDS:1</fullName>
    </submittedName>
</protein>
<dbReference type="OrthoDB" id="187171at2759"/>
<feature type="transmembrane region" description="Helical" evidence="2">
    <location>
        <begin position="20"/>
        <end position="41"/>
    </location>
</feature>
<keyword evidence="4" id="KW-1185">Reference proteome</keyword>
<name>A0A9N9AT92_9GLOM</name>
<dbReference type="EMBL" id="CAJVPZ010004142">
    <property type="protein sequence ID" value="CAG8541808.1"/>
    <property type="molecule type" value="Genomic_DNA"/>
</dbReference>
<gene>
    <name evidence="3" type="ORF">RFULGI_LOCUS4256</name>
</gene>
<keyword evidence="2" id="KW-0812">Transmembrane</keyword>
<reference evidence="3" key="1">
    <citation type="submission" date="2021-06" db="EMBL/GenBank/DDBJ databases">
        <authorList>
            <person name="Kallberg Y."/>
            <person name="Tangrot J."/>
            <person name="Rosling A."/>
        </authorList>
    </citation>
    <scope>NUCLEOTIDE SEQUENCE</scope>
    <source>
        <strain evidence="3">IN212</strain>
    </source>
</reference>
<keyword evidence="2" id="KW-1133">Transmembrane helix</keyword>
<keyword evidence="2" id="KW-0472">Membrane</keyword>
<evidence type="ECO:0000256" key="2">
    <source>
        <dbReference type="SAM" id="Phobius"/>
    </source>
</evidence>
<evidence type="ECO:0000313" key="4">
    <source>
        <dbReference type="Proteomes" id="UP000789396"/>
    </source>
</evidence>
<feature type="compositionally biased region" description="Basic and acidic residues" evidence="1">
    <location>
        <begin position="100"/>
        <end position="111"/>
    </location>
</feature>
<accession>A0A9N9AT92</accession>
<dbReference type="AlphaFoldDB" id="A0A9N9AT92"/>
<organism evidence="3 4">
    <name type="scientific">Racocetra fulgida</name>
    <dbReference type="NCBI Taxonomy" id="60492"/>
    <lineage>
        <taxon>Eukaryota</taxon>
        <taxon>Fungi</taxon>
        <taxon>Fungi incertae sedis</taxon>
        <taxon>Mucoromycota</taxon>
        <taxon>Glomeromycotina</taxon>
        <taxon>Glomeromycetes</taxon>
        <taxon>Diversisporales</taxon>
        <taxon>Gigasporaceae</taxon>
        <taxon>Racocetra</taxon>
    </lineage>
</organism>